<evidence type="ECO:0000313" key="2">
    <source>
        <dbReference type="Proteomes" id="UP000652761"/>
    </source>
</evidence>
<keyword evidence="2" id="KW-1185">Reference proteome</keyword>
<organism evidence="1 2">
    <name type="scientific">Colocasia esculenta</name>
    <name type="common">Wild taro</name>
    <name type="synonym">Arum esculentum</name>
    <dbReference type="NCBI Taxonomy" id="4460"/>
    <lineage>
        <taxon>Eukaryota</taxon>
        <taxon>Viridiplantae</taxon>
        <taxon>Streptophyta</taxon>
        <taxon>Embryophyta</taxon>
        <taxon>Tracheophyta</taxon>
        <taxon>Spermatophyta</taxon>
        <taxon>Magnoliopsida</taxon>
        <taxon>Liliopsida</taxon>
        <taxon>Araceae</taxon>
        <taxon>Aroideae</taxon>
        <taxon>Colocasieae</taxon>
        <taxon>Colocasia</taxon>
    </lineage>
</organism>
<sequence>MAPHSEGDSGPRRVLVSDGNELVLGYVRESRRLLVLRLVQSRVVAELGPHHQQCDLYFLFSSGYAPGIEMTDMRYWGGGGDEPEETTHQMIERIWESLTEIRIILDHQAPVQPAVEVPPTVEEYDAYRGYLFSSEPQVLCEPDTLVLGASPDTSRRTRPQVILFTSASLEGAQAGVPKGARHGPAVVWSVGVVVVGLHSSLVGCGGAAAGPFVRGCEAESFPTESVTREAYPYFFQVRESRRLLILHLVRSHVVAELGPHH</sequence>
<accession>A0A843VUI0</accession>
<evidence type="ECO:0000313" key="1">
    <source>
        <dbReference type="EMBL" id="MQL97190.1"/>
    </source>
</evidence>
<reference evidence="1" key="1">
    <citation type="submission" date="2017-07" db="EMBL/GenBank/DDBJ databases">
        <title>Taro Niue Genome Assembly and Annotation.</title>
        <authorList>
            <person name="Atibalentja N."/>
            <person name="Keating K."/>
            <person name="Fields C.J."/>
        </authorList>
    </citation>
    <scope>NUCLEOTIDE SEQUENCE</scope>
    <source>
        <strain evidence="1">Niue_2</strain>
        <tissue evidence="1">Leaf</tissue>
    </source>
</reference>
<comment type="caution">
    <text evidence="1">The sequence shown here is derived from an EMBL/GenBank/DDBJ whole genome shotgun (WGS) entry which is preliminary data.</text>
</comment>
<name>A0A843VUI0_COLES</name>
<protein>
    <submittedName>
        <fullName evidence="1">Uncharacterized protein</fullName>
    </submittedName>
</protein>
<dbReference type="EMBL" id="NMUH01002013">
    <property type="protein sequence ID" value="MQL97190.1"/>
    <property type="molecule type" value="Genomic_DNA"/>
</dbReference>
<dbReference type="Proteomes" id="UP000652761">
    <property type="component" value="Unassembled WGS sequence"/>
</dbReference>
<gene>
    <name evidence="1" type="ORF">Taro_029876</name>
</gene>
<dbReference type="AlphaFoldDB" id="A0A843VUI0"/>
<proteinExistence type="predicted"/>